<feature type="domain" description="Dienelactone hydrolase" evidence="1">
    <location>
        <begin position="33"/>
        <end position="219"/>
    </location>
</feature>
<dbReference type="AlphaFoldDB" id="A0AB37UIH6"/>
<dbReference type="Proteomes" id="UP000282574">
    <property type="component" value="Unassembled WGS sequence"/>
</dbReference>
<organism evidence="2 3">
    <name type="scientific">Chroococcidiopsis cubana SAG 39.79</name>
    <dbReference type="NCBI Taxonomy" id="388085"/>
    <lineage>
        <taxon>Bacteria</taxon>
        <taxon>Bacillati</taxon>
        <taxon>Cyanobacteriota</taxon>
        <taxon>Cyanophyceae</taxon>
        <taxon>Chroococcidiopsidales</taxon>
        <taxon>Chroococcidiopsidaceae</taxon>
        <taxon>Chroococcidiopsis</taxon>
    </lineage>
</organism>
<evidence type="ECO:0000313" key="2">
    <source>
        <dbReference type="EMBL" id="RUT11197.1"/>
    </source>
</evidence>
<dbReference type="EMBL" id="RSCK01000029">
    <property type="protein sequence ID" value="RUT11197.1"/>
    <property type="molecule type" value="Genomic_DNA"/>
</dbReference>
<evidence type="ECO:0000259" key="1">
    <source>
        <dbReference type="Pfam" id="PF01738"/>
    </source>
</evidence>
<comment type="caution">
    <text evidence="2">The sequence shown here is derived from an EMBL/GenBank/DDBJ whole genome shotgun (WGS) entry which is preliminary data.</text>
</comment>
<protein>
    <submittedName>
        <fullName evidence="2">Dienelactone hydrolase</fullName>
    </submittedName>
</protein>
<sequence length="277" mass="30973">MSLINTFSQFESPFSHDGMTHKVYWKRAKGSNESSPAVLLMHELPGMTESCLKFANRLVDNGFTVYLPLLFGKAGESDAIAAVVANSLIYTAQICISKEFNALKERQSSPITNWLRALCRQIYSQPQHQSFRGIGAIGMCLTGGFVLSLMIDETVMAPVASQPSLPFGLTDSQKKALGISPDELAVAKERAKETGLLALRFEEDRICPPERFDTLRKEFGDTVECKIISAQERKRDGIRPSPHAIFTIDFANKQGNPHRCTQEALERLIEFLRERLF</sequence>
<dbReference type="Pfam" id="PF01738">
    <property type="entry name" value="DLH"/>
    <property type="match status" value="1"/>
</dbReference>
<gene>
    <name evidence="2" type="ORF">DSM107010_34660</name>
</gene>
<dbReference type="InterPro" id="IPR029058">
    <property type="entry name" value="AB_hydrolase_fold"/>
</dbReference>
<dbReference type="GO" id="GO:0016787">
    <property type="term" value="F:hydrolase activity"/>
    <property type="evidence" value="ECO:0007669"/>
    <property type="project" value="UniProtKB-KW"/>
</dbReference>
<dbReference type="Gene3D" id="3.40.50.1820">
    <property type="entry name" value="alpha/beta hydrolase"/>
    <property type="match status" value="1"/>
</dbReference>
<name>A0AB37UIH6_9CYAN</name>
<proteinExistence type="predicted"/>
<keyword evidence="2" id="KW-0378">Hydrolase</keyword>
<dbReference type="InterPro" id="IPR002925">
    <property type="entry name" value="Dienelactn_hydro"/>
</dbReference>
<evidence type="ECO:0000313" key="3">
    <source>
        <dbReference type="Proteomes" id="UP000282574"/>
    </source>
</evidence>
<accession>A0AB37UIH6</accession>
<dbReference type="RefSeq" id="WP_127023512.1">
    <property type="nucleotide sequence ID" value="NZ_JAVKZF010000004.1"/>
</dbReference>
<keyword evidence="3" id="KW-1185">Reference proteome</keyword>
<dbReference type="SUPFAM" id="SSF53474">
    <property type="entry name" value="alpha/beta-Hydrolases"/>
    <property type="match status" value="1"/>
</dbReference>
<reference evidence="2 3" key="1">
    <citation type="journal article" date="2019" name="Genome Biol. Evol.">
        <title>Day and night: Metabolic profiles and evolutionary relationships of six axenic non-marine cyanobacteria.</title>
        <authorList>
            <person name="Will S.E."/>
            <person name="Henke P."/>
            <person name="Boedeker C."/>
            <person name="Huang S."/>
            <person name="Brinkmann H."/>
            <person name="Rohde M."/>
            <person name="Jarek M."/>
            <person name="Friedl T."/>
            <person name="Seufert S."/>
            <person name="Schumacher M."/>
            <person name="Overmann J."/>
            <person name="Neumann-Schaal M."/>
            <person name="Petersen J."/>
        </authorList>
    </citation>
    <scope>NUCLEOTIDE SEQUENCE [LARGE SCALE GENOMIC DNA]</scope>
    <source>
        <strain evidence="2 3">SAG 39.79</strain>
    </source>
</reference>